<dbReference type="Proteomes" id="UP000559010">
    <property type="component" value="Unassembled WGS sequence"/>
</dbReference>
<keyword evidence="1" id="KW-0812">Transmembrane</keyword>
<dbReference type="AlphaFoldDB" id="A0A848ISU1"/>
<comment type="caution">
    <text evidence="2">The sequence shown here is derived from an EMBL/GenBank/DDBJ whole genome shotgun (WGS) entry which is preliminary data.</text>
</comment>
<evidence type="ECO:0000313" key="3">
    <source>
        <dbReference type="Proteomes" id="UP000559010"/>
    </source>
</evidence>
<gene>
    <name evidence="2" type="ORF">HH304_00435</name>
</gene>
<dbReference type="RefSeq" id="WP_169677474.1">
    <property type="nucleotide sequence ID" value="NZ_JABBNU010000001.1"/>
</dbReference>
<reference evidence="2 3" key="1">
    <citation type="submission" date="2020-04" db="EMBL/GenBank/DDBJ databases">
        <title>Flammeovirgaceae bacterium KN852 isolated from deep sea.</title>
        <authorList>
            <person name="Zhang D.-C."/>
        </authorList>
    </citation>
    <scope>NUCLEOTIDE SEQUENCE [LARGE SCALE GENOMIC DNA]</scope>
    <source>
        <strain evidence="2 3">KN852</strain>
    </source>
</reference>
<protein>
    <submittedName>
        <fullName evidence="2">Uncharacterized protein</fullName>
    </submittedName>
</protein>
<keyword evidence="3" id="KW-1185">Reference proteome</keyword>
<feature type="transmembrane region" description="Helical" evidence="1">
    <location>
        <begin position="41"/>
        <end position="61"/>
    </location>
</feature>
<keyword evidence="1" id="KW-1133">Transmembrane helix</keyword>
<feature type="transmembrane region" description="Helical" evidence="1">
    <location>
        <begin position="102"/>
        <end position="125"/>
    </location>
</feature>
<proteinExistence type="predicted"/>
<evidence type="ECO:0000256" key="1">
    <source>
        <dbReference type="SAM" id="Phobius"/>
    </source>
</evidence>
<sequence>MLKRAVYTSLLWSLAIITIGTTLIVFDIIQPQGYIPLLNPLALFVLTYLFYFAAVYIHLILMKKFNWNKWITASIGVFVIYLIIITPLILDDDYFKDLDWRVPFFLITQIVLLVFFDFLVAKIFIKKT</sequence>
<evidence type="ECO:0000313" key="2">
    <source>
        <dbReference type="EMBL" id="NMM46846.1"/>
    </source>
</evidence>
<feature type="transmembrane region" description="Helical" evidence="1">
    <location>
        <begin position="70"/>
        <end position="90"/>
    </location>
</feature>
<name>A0A848ISU1_9BACT</name>
<feature type="transmembrane region" description="Helical" evidence="1">
    <location>
        <begin position="7"/>
        <end position="29"/>
    </location>
</feature>
<organism evidence="2 3">
    <name type="scientific">Marinigracilibium pacificum</name>
    <dbReference type="NCBI Taxonomy" id="2729599"/>
    <lineage>
        <taxon>Bacteria</taxon>
        <taxon>Pseudomonadati</taxon>
        <taxon>Bacteroidota</taxon>
        <taxon>Cytophagia</taxon>
        <taxon>Cytophagales</taxon>
        <taxon>Flammeovirgaceae</taxon>
        <taxon>Marinigracilibium</taxon>
    </lineage>
</organism>
<accession>A0A848ISU1</accession>
<dbReference type="EMBL" id="JABBNU010000001">
    <property type="protein sequence ID" value="NMM46846.1"/>
    <property type="molecule type" value="Genomic_DNA"/>
</dbReference>
<keyword evidence="1" id="KW-0472">Membrane</keyword>